<dbReference type="InterPro" id="IPR036280">
    <property type="entry name" value="Multihaem_cyt_sf"/>
</dbReference>
<sequence length="176" mass="20437">MKKGYRLTLFMLSVGIFFLIVCSANLGAKEKKQEEQGESIPKLFVPRSPSTENFPCTKCHLYRAADRNKRVLKEYHVSIELKHAEEQRWCYDCHEGDKLRLQNGRLVGFDTSYYLCGQCHGTIFRDWKAGIHGKRTGMWNGEKQYRLCVSCHDPHSPRFKPLEPKQAPMMPKEIKG</sequence>
<comment type="caution">
    <text evidence="1">The sequence shown here is derived from an EMBL/GenBank/DDBJ whole genome shotgun (WGS) entry which is preliminary data.</text>
</comment>
<reference evidence="1" key="2">
    <citation type="submission" date="2021-08" db="EMBL/GenBank/DDBJ databases">
        <authorList>
            <person name="Dalcin Martins P."/>
        </authorList>
    </citation>
    <scope>NUCLEOTIDE SEQUENCE</scope>
    <source>
        <strain evidence="1">MAG_39</strain>
    </source>
</reference>
<dbReference type="Proteomes" id="UP000705867">
    <property type="component" value="Unassembled WGS sequence"/>
</dbReference>
<evidence type="ECO:0000313" key="2">
    <source>
        <dbReference type="Proteomes" id="UP000705867"/>
    </source>
</evidence>
<dbReference type="Gene3D" id="3.90.10.10">
    <property type="entry name" value="Cytochrome C3"/>
    <property type="match status" value="1"/>
</dbReference>
<reference evidence="1" key="1">
    <citation type="journal article" date="2021" name="bioRxiv">
        <title>Unraveling nitrogen, sulfur and carbon metabolic pathways and microbial community transcriptional responses to substrate deprivation and toxicity stresses in a bioreactor mimicking anoxic brackish coastal sediment conditions.</title>
        <authorList>
            <person name="Martins P.D."/>
            <person name="Echeveste M.J."/>
            <person name="Arshad A."/>
            <person name="Kurth J."/>
            <person name="Ouboter H."/>
            <person name="Jetten M.S.M."/>
            <person name="Welte C.U."/>
        </authorList>
    </citation>
    <scope>NUCLEOTIDE SEQUENCE</scope>
    <source>
        <strain evidence="1">MAG_39</strain>
    </source>
</reference>
<gene>
    <name evidence="1" type="ORF">K8I29_03775</name>
</gene>
<protein>
    <recommendedName>
        <fullName evidence="3">Cytochrome c7-like domain-containing protein</fullName>
    </recommendedName>
</protein>
<dbReference type="EMBL" id="JAIOIV010000028">
    <property type="protein sequence ID" value="MBZ0155318.1"/>
    <property type="molecule type" value="Genomic_DNA"/>
</dbReference>
<organism evidence="1 2">
    <name type="scientific">Candidatus Nitrobium versatile</name>
    <dbReference type="NCBI Taxonomy" id="2884831"/>
    <lineage>
        <taxon>Bacteria</taxon>
        <taxon>Pseudomonadati</taxon>
        <taxon>Nitrospirota</taxon>
        <taxon>Nitrospiria</taxon>
        <taxon>Nitrospirales</taxon>
        <taxon>Nitrospiraceae</taxon>
        <taxon>Candidatus Nitrobium</taxon>
    </lineage>
</organism>
<dbReference type="AlphaFoldDB" id="A0A953J4B3"/>
<name>A0A953J4B3_9BACT</name>
<dbReference type="SUPFAM" id="SSF48695">
    <property type="entry name" value="Multiheme cytochromes"/>
    <property type="match status" value="1"/>
</dbReference>
<proteinExistence type="predicted"/>
<evidence type="ECO:0008006" key="3">
    <source>
        <dbReference type="Google" id="ProtNLM"/>
    </source>
</evidence>
<accession>A0A953J4B3</accession>
<evidence type="ECO:0000313" key="1">
    <source>
        <dbReference type="EMBL" id="MBZ0155318.1"/>
    </source>
</evidence>